<evidence type="ECO:0000256" key="2">
    <source>
        <dbReference type="SAM" id="SignalP"/>
    </source>
</evidence>
<dbReference type="Gene3D" id="3.10.350.10">
    <property type="entry name" value="LysM domain"/>
    <property type="match status" value="1"/>
</dbReference>
<evidence type="ECO:0000313" key="5">
    <source>
        <dbReference type="Proteomes" id="UP000254807"/>
    </source>
</evidence>
<keyword evidence="5" id="KW-1185">Reference proteome</keyword>
<feature type="signal peptide" evidence="2">
    <location>
        <begin position="1"/>
        <end position="27"/>
    </location>
</feature>
<reference evidence="4 5" key="1">
    <citation type="submission" date="2018-06" db="EMBL/GenBank/DDBJ databases">
        <authorList>
            <consortium name="Pathogen Informatics"/>
            <person name="Doyle S."/>
        </authorList>
    </citation>
    <scope>NUCLEOTIDE SEQUENCE [LARGE SCALE GENOMIC DNA]</scope>
    <source>
        <strain evidence="4 5">NCTC12360</strain>
    </source>
</reference>
<feature type="compositionally biased region" description="Low complexity" evidence="1">
    <location>
        <begin position="177"/>
        <end position="190"/>
    </location>
</feature>
<feature type="compositionally biased region" description="Low complexity" evidence="1">
    <location>
        <begin position="198"/>
        <end position="209"/>
    </location>
</feature>
<feature type="domain" description="LysM" evidence="3">
    <location>
        <begin position="52"/>
        <end position="96"/>
    </location>
</feature>
<dbReference type="CDD" id="cd00118">
    <property type="entry name" value="LysM"/>
    <property type="match status" value="1"/>
</dbReference>
<sequence>MKKMLLSMIVGAAAGVVFVTGGSEAHASEIDGIWIPRTVDQIKADIAKSQGNKYTIVWGDTLSGISQATNITIQKLAELNKIANVDLIYAGNTLTFDGNVVTATNAKGETLVQSIVTDQEKNDVTKPVGNTGGTATTQETQNQSENPTVKNENPTTQGTPSASNVGSQIEEATPKVNTSEQNTSQSNENSTPDRTVGETNTETPATETNQSGETQKTNQPTQPVTDNGTTNTSETGNYGVIDSSLPEDLTPDPVTIGNSGMLFDSLDEAMSYGWKEIKDEGSKWYGMRFGGGEVANKAGIPIGKWTVDFHEAGDVANAGENN</sequence>
<dbReference type="SMART" id="SM00257">
    <property type="entry name" value="LysM"/>
    <property type="match status" value="1"/>
</dbReference>
<dbReference type="RefSeq" id="WP_060813910.1">
    <property type="nucleotide sequence ID" value="NZ_JBHULA010000004.1"/>
</dbReference>
<feature type="chain" id="PRO_5016836847" evidence="2">
    <location>
        <begin position="28"/>
        <end position="322"/>
    </location>
</feature>
<dbReference type="Pfam" id="PF01476">
    <property type="entry name" value="LysM"/>
    <property type="match status" value="1"/>
</dbReference>
<dbReference type="EMBL" id="UFYW01000001">
    <property type="protein sequence ID" value="STD85174.1"/>
    <property type="molecule type" value="Genomic_DNA"/>
</dbReference>
<evidence type="ECO:0000313" key="4">
    <source>
        <dbReference type="EMBL" id="STD85174.1"/>
    </source>
</evidence>
<dbReference type="InterPro" id="IPR018392">
    <property type="entry name" value="LysM"/>
</dbReference>
<evidence type="ECO:0000256" key="1">
    <source>
        <dbReference type="SAM" id="MobiDB-lite"/>
    </source>
</evidence>
<keyword evidence="2" id="KW-0732">Signal</keyword>
<organism evidence="4 5">
    <name type="scientific">Enterococcus gallinarum</name>
    <dbReference type="NCBI Taxonomy" id="1353"/>
    <lineage>
        <taxon>Bacteria</taxon>
        <taxon>Bacillati</taxon>
        <taxon>Bacillota</taxon>
        <taxon>Bacilli</taxon>
        <taxon>Lactobacillales</taxon>
        <taxon>Enterococcaceae</taxon>
        <taxon>Enterococcus</taxon>
    </lineage>
</organism>
<gene>
    <name evidence="4" type="ORF">NCTC12360_03728</name>
</gene>
<name>A0A376H7M0_ENTGA</name>
<dbReference type="SUPFAM" id="SSF54106">
    <property type="entry name" value="LysM domain"/>
    <property type="match status" value="1"/>
</dbReference>
<feature type="region of interest" description="Disordered" evidence="1">
    <location>
        <begin position="122"/>
        <end position="252"/>
    </location>
</feature>
<accession>A0A376H7M0</accession>
<protein>
    <submittedName>
        <fullName evidence="4">LysM domain</fullName>
    </submittedName>
</protein>
<dbReference type="InterPro" id="IPR036779">
    <property type="entry name" value="LysM_dom_sf"/>
</dbReference>
<dbReference type="OrthoDB" id="9800780at2"/>
<dbReference type="Proteomes" id="UP000254807">
    <property type="component" value="Unassembled WGS sequence"/>
</dbReference>
<feature type="compositionally biased region" description="Polar residues" evidence="1">
    <location>
        <begin position="210"/>
        <end position="236"/>
    </location>
</feature>
<evidence type="ECO:0000259" key="3">
    <source>
        <dbReference type="PROSITE" id="PS51782"/>
    </source>
</evidence>
<feature type="compositionally biased region" description="Polar residues" evidence="1">
    <location>
        <begin position="133"/>
        <end position="167"/>
    </location>
</feature>
<dbReference type="PROSITE" id="PS51782">
    <property type="entry name" value="LYSM"/>
    <property type="match status" value="1"/>
</dbReference>
<proteinExistence type="predicted"/>
<dbReference type="AlphaFoldDB" id="A0A376H7M0"/>